<dbReference type="InterPro" id="IPR028962">
    <property type="entry name" value="Imm10"/>
</dbReference>
<reference evidence="2" key="1">
    <citation type="submission" date="2014-11" db="EMBL/GenBank/DDBJ databases">
        <title>Hymenobacter sp. DG25B genome submission.</title>
        <authorList>
            <person name="Jung H.-Y."/>
            <person name="Kim M.K."/>
            <person name="Srinivasan S."/>
            <person name="Lim S."/>
        </authorList>
    </citation>
    <scope>NUCLEOTIDE SEQUENCE [LARGE SCALE GENOMIC DNA]</scope>
    <source>
        <strain evidence="2">DY59</strain>
    </source>
</reference>
<protein>
    <recommendedName>
        <fullName evidence="3">Immunity protein 10</fullName>
    </recommendedName>
</protein>
<dbReference type="KEGG" id="dsw:QR90_14800"/>
<dbReference type="HOGENOM" id="CLU_149252_0_0_0"/>
<organism evidence="1 2">
    <name type="scientific">Deinococcus radiopugnans</name>
    <dbReference type="NCBI Taxonomy" id="57497"/>
    <lineage>
        <taxon>Bacteria</taxon>
        <taxon>Thermotogati</taxon>
        <taxon>Deinococcota</taxon>
        <taxon>Deinococci</taxon>
        <taxon>Deinococcales</taxon>
        <taxon>Deinococcaceae</taxon>
        <taxon>Deinococcus</taxon>
    </lineage>
</organism>
<dbReference type="Pfam" id="PF15588">
    <property type="entry name" value="Imm10"/>
    <property type="match status" value="1"/>
</dbReference>
<dbReference type="AlphaFoldDB" id="A0A0A7KIU6"/>
<name>A0A0A7KIU6_9DEIO</name>
<sequence length="122" mass="13562">MDAVEFAVQACFVDTVEDVETFAVILGDHPDEPLEWLELQRSLSIDEQDEELGMDTYCLVRSGGAAHYGGVKACHLNRDILTLHLDREAAAALETPTFHLQLNLTDEAFQELQNGLLTIFAD</sequence>
<dbReference type="STRING" id="1182571.QR90_14800"/>
<evidence type="ECO:0000313" key="1">
    <source>
        <dbReference type="EMBL" id="AIZ46066.1"/>
    </source>
</evidence>
<proteinExistence type="predicted"/>
<accession>A0A0A7KIU6</accession>
<dbReference type="EMBL" id="CP010028">
    <property type="protein sequence ID" value="AIZ46066.1"/>
    <property type="molecule type" value="Genomic_DNA"/>
</dbReference>
<dbReference type="RefSeq" id="WP_039685699.1">
    <property type="nucleotide sequence ID" value="NZ_CP010028.1"/>
</dbReference>
<dbReference type="Proteomes" id="UP000030634">
    <property type="component" value="Chromosome"/>
</dbReference>
<gene>
    <name evidence="1" type="ORF">QR90_14800</name>
</gene>
<evidence type="ECO:0008006" key="3">
    <source>
        <dbReference type="Google" id="ProtNLM"/>
    </source>
</evidence>
<evidence type="ECO:0000313" key="2">
    <source>
        <dbReference type="Proteomes" id="UP000030634"/>
    </source>
</evidence>